<organism evidence="2 3">
    <name type="scientific">Colletotrichum limetticola</name>
    <dbReference type="NCBI Taxonomy" id="1209924"/>
    <lineage>
        <taxon>Eukaryota</taxon>
        <taxon>Fungi</taxon>
        <taxon>Dikarya</taxon>
        <taxon>Ascomycota</taxon>
        <taxon>Pezizomycotina</taxon>
        <taxon>Sordariomycetes</taxon>
        <taxon>Hypocreomycetidae</taxon>
        <taxon>Glomerellales</taxon>
        <taxon>Glomerellaceae</taxon>
        <taxon>Colletotrichum</taxon>
        <taxon>Colletotrichum acutatum species complex</taxon>
    </lineage>
</organism>
<protein>
    <submittedName>
        <fullName evidence="2">Uncharacterized protein</fullName>
    </submittedName>
</protein>
<reference evidence="2" key="1">
    <citation type="submission" date="2023-04" db="EMBL/GenBank/DDBJ databases">
        <title>Colletotrichum limetticola genome sequence.</title>
        <authorList>
            <person name="Baroncelli R."/>
        </authorList>
    </citation>
    <scope>NUCLEOTIDE SEQUENCE</scope>
    <source>
        <strain evidence="2">KLA-Anderson</strain>
    </source>
</reference>
<evidence type="ECO:0000313" key="3">
    <source>
        <dbReference type="Proteomes" id="UP001169217"/>
    </source>
</evidence>
<evidence type="ECO:0000256" key="1">
    <source>
        <dbReference type="SAM" id="MobiDB-lite"/>
    </source>
</evidence>
<feature type="region of interest" description="Disordered" evidence="1">
    <location>
        <begin position="29"/>
        <end position="63"/>
    </location>
</feature>
<dbReference type="Proteomes" id="UP001169217">
    <property type="component" value="Unassembled WGS sequence"/>
</dbReference>
<gene>
    <name evidence="2" type="ORF">CLIM01_08380</name>
</gene>
<comment type="caution">
    <text evidence="2">The sequence shown here is derived from an EMBL/GenBank/DDBJ whole genome shotgun (WGS) entry which is preliminary data.</text>
</comment>
<keyword evidence="3" id="KW-1185">Reference proteome</keyword>
<accession>A0ABQ9PRT0</accession>
<sequence length="148" mass="16709">MTIGLPTNTMAHHPRAIDEQLVTTTVTIQPARPTTPPPPPGHPENNNDRPEEAGNSWPHLPWRRDHPSMKKLLRLITAKAPVSKYQSYANHRIYNVVKQLEYTALASASALRSKLRDPHHQSLLDYDIWKGQGINHAFEVAIAAYEVK</sequence>
<feature type="compositionally biased region" description="Pro residues" evidence="1">
    <location>
        <begin position="33"/>
        <end position="42"/>
    </location>
</feature>
<evidence type="ECO:0000313" key="2">
    <source>
        <dbReference type="EMBL" id="KAK0374240.1"/>
    </source>
</evidence>
<proteinExistence type="predicted"/>
<name>A0ABQ9PRT0_9PEZI</name>
<dbReference type="EMBL" id="JARUPT010000262">
    <property type="protein sequence ID" value="KAK0374240.1"/>
    <property type="molecule type" value="Genomic_DNA"/>
</dbReference>